<dbReference type="AlphaFoldDB" id="A0A840ND93"/>
<organism evidence="7 8">
    <name type="scientific">Saccharopolyspora gloriosae</name>
    <dbReference type="NCBI Taxonomy" id="455344"/>
    <lineage>
        <taxon>Bacteria</taxon>
        <taxon>Bacillati</taxon>
        <taxon>Actinomycetota</taxon>
        <taxon>Actinomycetes</taxon>
        <taxon>Pseudonocardiales</taxon>
        <taxon>Pseudonocardiaceae</taxon>
        <taxon>Saccharopolyspora</taxon>
    </lineage>
</organism>
<dbReference type="Pfam" id="PF00440">
    <property type="entry name" value="TetR_N"/>
    <property type="match status" value="1"/>
</dbReference>
<dbReference type="InterPro" id="IPR009057">
    <property type="entry name" value="Homeodomain-like_sf"/>
</dbReference>
<evidence type="ECO:0000259" key="6">
    <source>
        <dbReference type="PROSITE" id="PS50977"/>
    </source>
</evidence>
<dbReference type="SUPFAM" id="SSF46689">
    <property type="entry name" value="Homeodomain-like"/>
    <property type="match status" value="1"/>
</dbReference>
<keyword evidence="8" id="KW-1185">Reference proteome</keyword>
<keyword evidence="3" id="KW-0804">Transcription</keyword>
<dbReference type="InterPro" id="IPR001647">
    <property type="entry name" value="HTH_TetR"/>
</dbReference>
<evidence type="ECO:0000256" key="1">
    <source>
        <dbReference type="ARBA" id="ARBA00023015"/>
    </source>
</evidence>
<evidence type="ECO:0000313" key="8">
    <source>
        <dbReference type="Proteomes" id="UP000580474"/>
    </source>
</evidence>
<dbReference type="EMBL" id="JACHIV010000001">
    <property type="protein sequence ID" value="MBB5070296.1"/>
    <property type="molecule type" value="Genomic_DNA"/>
</dbReference>
<proteinExistence type="predicted"/>
<dbReference type="GO" id="GO:0003700">
    <property type="term" value="F:DNA-binding transcription factor activity"/>
    <property type="evidence" value="ECO:0007669"/>
    <property type="project" value="TreeGrafter"/>
</dbReference>
<name>A0A840ND93_9PSEU</name>
<dbReference type="RefSeq" id="WP_343071449.1">
    <property type="nucleotide sequence ID" value="NZ_JACHIV010000001.1"/>
</dbReference>
<dbReference type="PROSITE" id="PS50977">
    <property type="entry name" value="HTH_TETR_2"/>
    <property type="match status" value="1"/>
</dbReference>
<dbReference type="InterPro" id="IPR050109">
    <property type="entry name" value="HTH-type_TetR-like_transc_reg"/>
</dbReference>
<evidence type="ECO:0000256" key="3">
    <source>
        <dbReference type="ARBA" id="ARBA00023163"/>
    </source>
</evidence>
<feature type="domain" description="HTH tetR-type" evidence="6">
    <location>
        <begin position="40"/>
        <end position="100"/>
    </location>
</feature>
<protein>
    <submittedName>
        <fullName evidence="7">AcrR family transcriptional regulator</fullName>
    </submittedName>
</protein>
<keyword evidence="2 4" id="KW-0238">DNA-binding</keyword>
<sequence length="230" mass="26009">MAVDCGPQQHTAASRQDEHVTEVAETKQKRIARRQIDKFEVRRTELAVATLNTLADLGYARTSLREIAQNSEFSHGVLHYYFADKQDLIVQAVRQYEAVCVTRYDELVANATSADELRDGFVARFFATLKTDAPLHRLWYDLRNQSLFDESFRQEVVEIDQRREEMIWRVIIRCAELAGVGTAMSSAVAYAMIDGIFQRGLSHALSGLDDEVARLEAEMPGVLALLLARS</sequence>
<gene>
    <name evidence="7" type="ORF">BJ969_003384</name>
</gene>
<evidence type="ECO:0000313" key="7">
    <source>
        <dbReference type="EMBL" id="MBB5070296.1"/>
    </source>
</evidence>
<evidence type="ECO:0000256" key="5">
    <source>
        <dbReference type="SAM" id="MobiDB-lite"/>
    </source>
</evidence>
<keyword evidence="1" id="KW-0805">Transcription regulation</keyword>
<accession>A0A840ND93</accession>
<feature type="region of interest" description="Disordered" evidence="5">
    <location>
        <begin position="1"/>
        <end position="22"/>
    </location>
</feature>
<evidence type="ECO:0000256" key="2">
    <source>
        <dbReference type="ARBA" id="ARBA00023125"/>
    </source>
</evidence>
<dbReference type="Gene3D" id="1.10.357.10">
    <property type="entry name" value="Tetracycline Repressor, domain 2"/>
    <property type="match status" value="1"/>
</dbReference>
<comment type="caution">
    <text evidence="7">The sequence shown here is derived from an EMBL/GenBank/DDBJ whole genome shotgun (WGS) entry which is preliminary data.</text>
</comment>
<reference evidence="7 8" key="1">
    <citation type="submission" date="2020-08" db="EMBL/GenBank/DDBJ databases">
        <title>Sequencing the genomes of 1000 actinobacteria strains.</title>
        <authorList>
            <person name="Klenk H.-P."/>
        </authorList>
    </citation>
    <scope>NUCLEOTIDE SEQUENCE [LARGE SCALE GENOMIC DNA]</scope>
    <source>
        <strain evidence="7 8">DSM 45582</strain>
    </source>
</reference>
<evidence type="ECO:0000256" key="4">
    <source>
        <dbReference type="PROSITE-ProRule" id="PRU00335"/>
    </source>
</evidence>
<dbReference type="PANTHER" id="PTHR30055:SF234">
    <property type="entry name" value="HTH-TYPE TRANSCRIPTIONAL REGULATOR BETI"/>
    <property type="match status" value="1"/>
</dbReference>
<dbReference type="Proteomes" id="UP000580474">
    <property type="component" value="Unassembled WGS sequence"/>
</dbReference>
<feature type="DNA-binding region" description="H-T-H motif" evidence="4">
    <location>
        <begin position="63"/>
        <end position="82"/>
    </location>
</feature>
<dbReference type="GO" id="GO:0000976">
    <property type="term" value="F:transcription cis-regulatory region binding"/>
    <property type="evidence" value="ECO:0007669"/>
    <property type="project" value="TreeGrafter"/>
</dbReference>
<dbReference type="PANTHER" id="PTHR30055">
    <property type="entry name" value="HTH-TYPE TRANSCRIPTIONAL REGULATOR RUTR"/>
    <property type="match status" value="1"/>
</dbReference>